<accession>A0A7I8L2A8</accession>
<dbReference type="SMART" id="SM00369">
    <property type="entry name" value="LRR_TYP"/>
    <property type="match status" value="5"/>
</dbReference>
<dbReference type="InterPro" id="IPR032675">
    <property type="entry name" value="LRR_dom_sf"/>
</dbReference>
<dbReference type="SUPFAM" id="SSF52058">
    <property type="entry name" value="L domain-like"/>
    <property type="match status" value="1"/>
</dbReference>
<dbReference type="EMBL" id="LR746273">
    <property type="protein sequence ID" value="CAA7403726.1"/>
    <property type="molecule type" value="Genomic_DNA"/>
</dbReference>
<dbReference type="InterPro" id="IPR001611">
    <property type="entry name" value="Leu-rich_rpt"/>
</dbReference>
<gene>
    <name evidence="4" type="ORF">SI8410_10014404</name>
</gene>
<keyword evidence="5" id="KW-1185">Reference proteome</keyword>
<keyword evidence="1" id="KW-0433">Leucine-rich repeat</keyword>
<reference evidence="4" key="1">
    <citation type="submission" date="2020-02" db="EMBL/GenBank/DDBJ databases">
        <authorList>
            <person name="Scholz U."/>
            <person name="Mascher M."/>
            <person name="Fiebig A."/>
        </authorList>
    </citation>
    <scope>NUCLEOTIDE SEQUENCE</scope>
</reference>
<evidence type="ECO:0000256" key="2">
    <source>
        <dbReference type="ARBA" id="ARBA00022737"/>
    </source>
</evidence>
<feature type="signal peptide" evidence="3">
    <location>
        <begin position="1"/>
        <end position="19"/>
    </location>
</feature>
<dbReference type="Gene3D" id="3.80.10.10">
    <property type="entry name" value="Ribonuclease Inhibitor"/>
    <property type="match status" value="3"/>
</dbReference>
<keyword evidence="3" id="KW-0732">Signal</keyword>
<dbReference type="PANTHER" id="PTHR48009">
    <property type="entry name" value="LEUCINE-RICH REPEAT (LRR) FAMILY PROTEIN"/>
    <property type="match status" value="1"/>
</dbReference>
<evidence type="ECO:0000313" key="5">
    <source>
        <dbReference type="Proteomes" id="UP000663760"/>
    </source>
</evidence>
<dbReference type="PRINTS" id="PR00019">
    <property type="entry name" value="LEURICHRPT"/>
</dbReference>
<name>A0A7I8L2A8_SPIIN</name>
<dbReference type="InterPro" id="IPR053213">
    <property type="entry name" value="RLP29"/>
</dbReference>
<dbReference type="OrthoDB" id="676979at2759"/>
<dbReference type="InterPro" id="IPR003591">
    <property type="entry name" value="Leu-rich_rpt_typical-subtyp"/>
</dbReference>
<dbReference type="Pfam" id="PF13855">
    <property type="entry name" value="LRR_8"/>
    <property type="match status" value="2"/>
</dbReference>
<evidence type="ECO:0000256" key="3">
    <source>
        <dbReference type="SAM" id="SignalP"/>
    </source>
</evidence>
<dbReference type="Proteomes" id="UP000663760">
    <property type="component" value="Chromosome 10"/>
</dbReference>
<dbReference type="PANTHER" id="PTHR48009:SF7">
    <property type="entry name" value="LEUCINE-RICH REPEAT (LRR) FAMILY PROTEIN"/>
    <property type="match status" value="1"/>
</dbReference>
<dbReference type="AlphaFoldDB" id="A0A7I8L2A8"/>
<proteinExistence type="predicted"/>
<feature type="chain" id="PRO_5029865791" evidence="3">
    <location>
        <begin position="20"/>
        <end position="434"/>
    </location>
</feature>
<keyword evidence="2" id="KW-0677">Repeat</keyword>
<evidence type="ECO:0000313" key="4">
    <source>
        <dbReference type="EMBL" id="CAA7403726.1"/>
    </source>
</evidence>
<protein>
    <submittedName>
        <fullName evidence="4">Uncharacterized protein</fullName>
    </submittedName>
</protein>
<evidence type="ECO:0000256" key="1">
    <source>
        <dbReference type="ARBA" id="ARBA00022614"/>
    </source>
</evidence>
<organism evidence="4 5">
    <name type="scientific">Spirodela intermedia</name>
    <name type="common">Intermediate duckweed</name>
    <dbReference type="NCBI Taxonomy" id="51605"/>
    <lineage>
        <taxon>Eukaryota</taxon>
        <taxon>Viridiplantae</taxon>
        <taxon>Streptophyta</taxon>
        <taxon>Embryophyta</taxon>
        <taxon>Tracheophyta</taxon>
        <taxon>Spermatophyta</taxon>
        <taxon>Magnoliopsida</taxon>
        <taxon>Liliopsida</taxon>
        <taxon>Araceae</taxon>
        <taxon>Lemnoideae</taxon>
        <taxon>Spirodela</taxon>
    </lineage>
</organism>
<sequence>MTWLLTAVAVVLFLGDAAAKTHPADADALRLLKAALDPASIAPGSCLSSWDFTAADPCDALSSGEQFTCGFRCDAGDPAGLARVTDISLEAAGYAGNLSPAVWTLPYLQTLDAADNQLSGSVPPPPLSLDLRQLRRIALSRNAFSGEIPVGDLPSLEELYLDGNALSGPIPAAIASLRSLQRLELQMNDISGWFPDFSPLSSLTYLDASDNAISGRVLPAAALPPSLLKLSARNNSLQGPLPPDFTAGIPNLQVLDLSHNRLSGRVPAALFVHPALQQLNLAFNRFTSLESSPQWWQPAAASTSGLVAVDLGHNRLRGPLPLGWVRAMPRLASLTMEDNLLTGMIPAEYAARVPGARGGGDRGSPAETPLSRLLLGGNYLYGPIPAPLMAVKEGEAAVSLVDNCLFQCPRSFFFCHGRDQKQTATCRDFNPVIP</sequence>